<sequence length="233" mass="25106">MSKLLPETALDRADGRLALATEEDAQTFAHPQLLTGGSSTLVWRLARGISLVFSPATISVPFVLLVSLYRSSSLWPSLGFALLTLGFVCAAPLLYVVLAVRLGLVSDLDLTRRHERWHPFLVSLFSYSLGLLLLLLLHAPQSLELALCLTLLVGLLLLLITLWWKISIHAAALAGVATVLTALYGLIFLPSFLLLVLVCWSRVVLGRHTPAQVIGGALLSMGLALSVLLLVGL</sequence>
<feature type="transmembrane region" description="Helical" evidence="1">
    <location>
        <begin position="211"/>
        <end position="231"/>
    </location>
</feature>
<name>A0A5J4K7R9_9CHLR</name>
<dbReference type="InterPro" id="IPR000326">
    <property type="entry name" value="PAP2/HPO"/>
</dbReference>
<accession>A0A5J4K7R9</accession>
<feature type="domain" description="Phosphatidic acid phosphatase type 2/haloperoxidase" evidence="2">
    <location>
        <begin position="167"/>
        <end position="229"/>
    </location>
</feature>
<feature type="transmembrane region" description="Helical" evidence="1">
    <location>
        <begin position="120"/>
        <end position="138"/>
    </location>
</feature>
<proteinExistence type="predicted"/>
<feature type="transmembrane region" description="Helical" evidence="1">
    <location>
        <begin position="80"/>
        <end position="100"/>
    </location>
</feature>
<keyword evidence="4" id="KW-1185">Reference proteome</keyword>
<dbReference type="Proteomes" id="UP000334820">
    <property type="component" value="Unassembled WGS sequence"/>
</dbReference>
<keyword evidence="1" id="KW-0812">Transmembrane</keyword>
<feature type="transmembrane region" description="Helical" evidence="1">
    <location>
        <begin position="170"/>
        <end position="199"/>
    </location>
</feature>
<keyword evidence="1" id="KW-0472">Membrane</keyword>
<dbReference type="RefSeq" id="WP_151727504.1">
    <property type="nucleotide sequence ID" value="NZ_BKZV01000001.1"/>
</dbReference>
<dbReference type="EMBL" id="BKZV01000001">
    <property type="protein sequence ID" value="GER82697.1"/>
    <property type="molecule type" value="Genomic_DNA"/>
</dbReference>
<dbReference type="InterPro" id="IPR036938">
    <property type="entry name" value="PAP2/HPO_sf"/>
</dbReference>
<reference evidence="3 4" key="1">
    <citation type="journal article" date="2019" name="Int. J. Syst. Evol. Microbiol.">
        <title>Thermogemmatispora aurantia sp. nov. and Thermogemmatispora argillosa sp. nov., within the class Ktedonobacteria, and emended description of the genus Thermogemmatispora.</title>
        <authorList>
            <person name="Zheng Y."/>
            <person name="Wang C.M."/>
            <person name="Sakai Y."/>
            <person name="Abe K."/>
            <person name="Yokota A."/>
            <person name="Yabe S."/>
        </authorList>
    </citation>
    <scope>NUCLEOTIDE SEQUENCE [LARGE SCALE GENOMIC DNA]</scope>
    <source>
        <strain evidence="3 4">A1-2</strain>
    </source>
</reference>
<feature type="transmembrane region" description="Helical" evidence="1">
    <location>
        <begin position="145"/>
        <end position="164"/>
    </location>
</feature>
<organism evidence="3 4">
    <name type="scientific">Thermogemmatispora aurantia</name>
    <dbReference type="NCBI Taxonomy" id="2045279"/>
    <lineage>
        <taxon>Bacteria</taxon>
        <taxon>Bacillati</taxon>
        <taxon>Chloroflexota</taxon>
        <taxon>Ktedonobacteria</taxon>
        <taxon>Thermogemmatisporales</taxon>
        <taxon>Thermogemmatisporaceae</taxon>
        <taxon>Thermogemmatispora</taxon>
    </lineage>
</organism>
<evidence type="ECO:0000313" key="4">
    <source>
        <dbReference type="Proteomes" id="UP000334820"/>
    </source>
</evidence>
<feature type="transmembrane region" description="Helical" evidence="1">
    <location>
        <begin position="48"/>
        <end position="68"/>
    </location>
</feature>
<dbReference type="CDD" id="cd01610">
    <property type="entry name" value="PAP2_like"/>
    <property type="match status" value="1"/>
</dbReference>
<keyword evidence="1" id="KW-1133">Transmembrane helix</keyword>
<evidence type="ECO:0000313" key="3">
    <source>
        <dbReference type="EMBL" id="GER82697.1"/>
    </source>
</evidence>
<comment type="caution">
    <text evidence="3">The sequence shown here is derived from an EMBL/GenBank/DDBJ whole genome shotgun (WGS) entry which is preliminary data.</text>
</comment>
<evidence type="ECO:0000256" key="1">
    <source>
        <dbReference type="SAM" id="Phobius"/>
    </source>
</evidence>
<dbReference type="AlphaFoldDB" id="A0A5J4K7R9"/>
<evidence type="ECO:0000259" key="2">
    <source>
        <dbReference type="Pfam" id="PF01569"/>
    </source>
</evidence>
<dbReference type="SUPFAM" id="SSF48317">
    <property type="entry name" value="Acid phosphatase/Vanadium-dependent haloperoxidase"/>
    <property type="match status" value="1"/>
</dbReference>
<dbReference type="Pfam" id="PF01569">
    <property type="entry name" value="PAP2"/>
    <property type="match status" value="1"/>
</dbReference>
<protein>
    <recommendedName>
        <fullName evidence="2">Phosphatidic acid phosphatase type 2/haloperoxidase domain-containing protein</fullName>
    </recommendedName>
</protein>
<gene>
    <name evidence="3" type="ORF">KTAU_13340</name>
</gene>